<dbReference type="SUPFAM" id="SSF46689">
    <property type="entry name" value="Homeodomain-like"/>
    <property type="match status" value="1"/>
</dbReference>
<dbReference type="Pfam" id="PF00440">
    <property type="entry name" value="TetR_N"/>
    <property type="match status" value="1"/>
</dbReference>
<accession>A0AAD2J4F8</accession>
<dbReference type="PANTHER" id="PTHR30055">
    <property type="entry name" value="HTH-TYPE TRANSCRIPTIONAL REGULATOR RUTR"/>
    <property type="match status" value="1"/>
</dbReference>
<evidence type="ECO:0000256" key="2">
    <source>
        <dbReference type="ARBA" id="ARBA00023125"/>
    </source>
</evidence>
<keyword evidence="2 4" id="KW-0238">DNA-binding</keyword>
<dbReference type="Gene3D" id="1.10.10.60">
    <property type="entry name" value="Homeodomain-like"/>
    <property type="match status" value="1"/>
</dbReference>
<evidence type="ECO:0000256" key="1">
    <source>
        <dbReference type="ARBA" id="ARBA00023015"/>
    </source>
</evidence>
<evidence type="ECO:0000313" key="7">
    <source>
        <dbReference type="Proteomes" id="UP000044098"/>
    </source>
</evidence>
<comment type="caution">
    <text evidence="4">Lacks conserved residue(s) required for the propagation of feature annotation.</text>
</comment>
<reference evidence="6 7" key="1">
    <citation type="submission" date="2015-09" db="EMBL/GenBank/DDBJ databases">
        <authorList>
            <consortium name="Pathogen Informatics"/>
        </authorList>
    </citation>
    <scope>NUCLEOTIDE SEQUENCE [LARGE SCALE GENOMIC DNA]</scope>
    <source>
        <strain evidence="6 7">2789STDY5608625</strain>
    </source>
</reference>
<evidence type="ECO:0000259" key="5">
    <source>
        <dbReference type="PROSITE" id="PS50977"/>
    </source>
</evidence>
<dbReference type="InterPro" id="IPR009057">
    <property type="entry name" value="Homeodomain-like_sf"/>
</dbReference>
<comment type="caution">
    <text evidence="6">The sequence shown here is derived from an EMBL/GenBank/DDBJ whole genome shotgun (WGS) entry which is preliminary data.</text>
</comment>
<name>A0AAD2J4F8_ACHAE</name>
<proteinExistence type="predicted"/>
<sequence length="168" mass="19548">MAELCDNLGLSRGAFYHYFASKEALLDEICRQYVTQLLQMARQAQKDIPDPKERLQRLGKDLIQVIGEHRNELAVCFRETLSLGDDRRQAVLAIHAEYERIWKQTLIEGEEAGVFPPFSRDRLKAMLGMYYYSYLWLEPESESSMRRAHEVFDSILLAVNLPEHGGRR</sequence>
<dbReference type="Gene3D" id="1.10.357.10">
    <property type="entry name" value="Tetracycline Repressor, domain 2"/>
    <property type="match status" value="1"/>
</dbReference>
<feature type="domain" description="HTH tetR-type" evidence="5">
    <location>
        <begin position="1"/>
        <end position="37"/>
    </location>
</feature>
<dbReference type="Pfam" id="PF17932">
    <property type="entry name" value="TetR_C_24"/>
    <property type="match status" value="1"/>
</dbReference>
<organism evidence="6 7">
    <name type="scientific">Achromobacter aegrifaciens</name>
    <dbReference type="NCBI Taxonomy" id="1287736"/>
    <lineage>
        <taxon>Bacteria</taxon>
        <taxon>Pseudomonadati</taxon>
        <taxon>Pseudomonadota</taxon>
        <taxon>Betaproteobacteria</taxon>
        <taxon>Burkholderiales</taxon>
        <taxon>Alcaligenaceae</taxon>
        <taxon>Achromobacter</taxon>
    </lineage>
</organism>
<dbReference type="EMBL" id="CYTK01000011">
    <property type="protein sequence ID" value="CUJ68796.1"/>
    <property type="molecule type" value="Genomic_DNA"/>
</dbReference>
<protein>
    <submittedName>
        <fullName evidence="6">HTH-type transcriptional repressor KstR2</fullName>
    </submittedName>
</protein>
<evidence type="ECO:0000256" key="3">
    <source>
        <dbReference type="ARBA" id="ARBA00023163"/>
    </source>
</evidence>
<gene>
    <name evidence="6" type="primary">kstR2_8</name>
    <name evidence="6" type="ORF">ERS370000_05279</name>
</gene>
<keyword evidence="3" id="KW-0804">Transcription</keyword>
<evidence type="ECO:0000313" key="6">
    <source>
        <dbReference type="EMBL" id="CUJ68796.1"/>
    </source>
</evidence>
<dbReference type="PANTHER" id="PTHR30055:SF234">
    <property type="entry name" value="HTH-TYPE TRANSCRIPTIONAL REGULATOR BETI"/>
    <property type="match status" value="1"/>
</dbReference>
<keyword evidence="1" id="KW-0805">Transcription regulation</keyword>
<dbReference type="PROSITE" id="PS50977">
    <property type="entry name" value="HTH_TETR_2"/>
    <property type="match status" value="1"/>
</dbReference>
<dbReference type="GO" id="GO:0003700">
    <property type="term" value="F:DNA-binding transcription factor activity"/>
    <property type="evidence" value="ECO:0007669"/>
    <property type="project" value="TreeGrafter"/>
</dbReference>
<dbReference type="Proteomes" id="UP000044098">
    <property type="component" value="Unassembled WGS sequence"/>
</dbReference>
<dbReference type="InterPro" id="IPR001647">
    <property type="entry name" value="HTH_TetR"/>
</dbReference>
<dbReference type="SUPFAM" id="SSF48498">
    <property type="entry name" value="Tetracyclin repressor-like, C-terminal domain"/>
    <property type="match status" value="1"/>
</dbReference>
<dbReference type="InterPro" id="IPR050109">
    <property type="entry name" value="HTH-type_TetR-like_transc_reg"/>
</dbReference>
<dbReference type="InterPro" id="IPR041490">
    <property type="entry name" value="KstR2_TetR_C"/>
</dbReference>
<dbReference type="AlphaFoldDB" id="A0AAD2J4F8"/>
<dbReference type="InterPro" id="IPR036271">
    <property type="entry name" value="Tet_transcr_reg_TetR-rel_C_sf"/>
</dbReference>
<evidence type="ECO:0000256" key="4">
    <source>
        <dbReference type="PROSITE-ProRule" id="PRU00335"/>
    </source>
</evidence>
<dbReference type="GO" id="GO:0000976">
    <property type="term" value="F:transcription cis-regulatory region binding"/>
    <property type="evidence" value="ECO:0007669"/>
    <property type="project" value="TreeGrafter"/>
</dbReference>